<gene>
    <name evidence="1" type="ORF">Tci_849666</name>
</gene>
<comment type="caution">
    <text evidence="1">The sequence shown here is derived from an EMBL/GenBank/DDBJ whole genome shotgun (WGS) entry which is preliminary data.</text>
</comment>
<dbReference type="AlphaFoldDB" id="A0A699QX13"/>
<accession>A0A699QX13</accession>
<organism evidence="1">
    <name type="scientific">Tanacetum cinerariifolium</name>
    <name type="common">Dalmatian daisy</name>
    <name type="synonym">Chrysanthemum cinerariifolium</name>
    <dbReference type="NCBI Taxonomy" id="118510"/>
    <lineage>
        <taxon>Eukaryota</taxon>
        <taxon>Viridiplantae</taxon>
        <taxon>Streptophyta</taxon>
        <taxon>Embryophyta</taxon>
        <taxon>Tracheophyta</taxon>
        <taxon>Spermatophyta</taxon>
        <taxon>Magnoliopsida</taxon>
        <taxon>eudicotyledons</taxon>
        <taxon>Gunneridae</taxon>
        <taxon>Pentapetalae</taxon>
        <taxon>asterids</taxon>
        <taxon>campanulids</taxon>
        <taxon>Asterales</taxon>
        <taxon>Asteraceae</taxon>
        <taxon>Asteroideae</taxon>
        <taxon>Anthemideae</taxon>
        <taxon>Anthemidinae</taxon>
        <taxon>Tanacetum</taxon>
    </lineage>
</organism>
<name>A0A699QX13_TANCI</name>
<evidence type="ECO:0000313" key="1">
    <source>
        <dbReference type="EMBL" id="GFC77696.1"/>
    </source>
</evidence>
<proteinExistence type="predicted"/>
<sequence length="101" mass="11221">EDEDGNTTCVPTASTNVPTASASVATISQDTASISSGRRLERRLAYRDQMWQGLTNQKLSVSTVTRWVISQESAGHPEVRKEEGKIIIDRGLKLKKRLQKH</sequence>
<reference evidence="1" key="1">
    <citation type="journal article" date="2019" name="Sci. Rep.">
        <title>Draft genome of Tanacetum cinerariifolium, the natural source of mosquito coil.</title>
        <authorList>
            <person name="Yamashiro T."/>
            <person name="Shiraishi A."/>
            <person name="Satake H."/>
            <person name="Nakayama K."/>
        </authorList>
    </citation>
    <scope>NUCLEOTIDE SEQUENCE</scope>
</reference>
<dbReference type="EMBL" id="BKCJ011062181">
    <property type="protein sequence ID" value="GFC77696.1"/>
    <property type="molecule type" value="Genomic_DNA"/>
</dbReference>
<feature type="non-terminal residue" evidence="1">
    <location>
        <position position="1"/>
    </location>
</feature>
<protein>
    <submittedName>
        <fullName evidence="1">Uncharacterized protein</fullName>
    </submittedName>
</protein>